<dbReference type="EMBL" id="LCLS01000010">
    <property type="protein sequence ID" value="KKU21871.1"/>
    <property type="molecule type" value="Genomic_DNA"/>
</dbReference>
<sequence length="336" mass="37151">MSKLSIGIVGLPNVGKSTLFKALTKVDVNIANYPFATIDPNIGVVSVPDSRLDALAQISASAKKIPAVVEFYDIAGLVRGANEGEGLGNQFLSHIREVRVIVHVVRIFKLGEIIHVDGSVDPLRDIETINTELMLKDLDTMQKRVERGVKDAKMGDKKKQEELKILERVRGILEEGKLVLTLEEEVVNTPCIKELGLLTAKPQILLLNGLESEVGDDLREKIRELGFSYVVADLSQPVLLDGLIEQAYKTLDLITFFTTGPDETRGWTTKRGALAPQASREIHTDFESKFIRAEVVSTEKLLEAGGWNEARDKGWIRTEGKGYEVQDGDVIVVRHS</sequence>
<dbReference type="Pfam" id="PF06071">
    <property type="entry name" value="YchF-GTPase_C"/>
    <property type="match status" value="1"/>
</dbReference>
<dbReference type="GO" id="GO:0046872">
    <property type="term" value="F:metal ion binding"/>
    <property type="evidence" value="ECO:0007669"/>
    <property type="project" value="UniProtKB-KW"/>
</dbReference>
<accession>A0A0G1NN44</accession>
<dbReference type="PANTHER" id="PTHR23305:SF18">
    <property type="entry name" value="OBG-TYPE G DOMAIN-CONTAINING PROTEIN"/>
    <property type="match status" value="1"/>
</dbReference>
<dbReference type="PRINTS" id="PR00326">
    <property type="entry name" value="GTP1OBG"/>
</dbReference>
<dbReference type="Gene3D" id="3.10.20.30">
    <property type="match status" value="1"/>
</dbReference>
<dbReference type="InterPro" id="IPR004396">
    <property type="entry name" value="ATPase_YchF/OLA1"/>
</dbReference>
<dbReference type="GO" id="GO:0005737">
    <property type="term" value="C:cytoplasm"/>
    <property type="evidence" value="ECO:0007669"/>
    <property type="project" value="TreeGrafter"/>
</dbReference>
<keyword evidence="3" id="KW-0067">ATP-binding</keyword>
<dbReference type="InterPro" id="IPR027417">
    <property type="entry name" value="P-loop_NTPase"/>
</dbReference>
<evidence type="ECO:0000256" key="2">
    <source>
        <dbReference type="ARBA" id="ARBA00022741"/>
    </source>
</evidence>
<dbReference type="InterPro" id="IPR012675">
    <property type="entry name" value="Beta-grasp_dom_sf"/>
</dbReference>
<gene>
    <name evidence="6" type="ORF">UX31_C0010G0002</name>
</gene>
<dbReference type="GO" id="GO:0005525">
    <property type="term" value="F:GTP binding"/>
    <property type="evidence" value="ECO:0007669"/>
    <property type="project" value="InterPro"/>
</dbReference>
<evidence type="ECO:0000259" key="5">
    <source>
        <dbReference type="PROSITE" id="PS51710"/>
    </source>
</evidence>
<dbReference type="GO" id="GO:0005524">
    <property type="term" value="F:ATP binding"/>
    <property type="evidence" value="ECO:0007669"/>
    <property type="project" value="UniProtKB-KW"/>
</dbReference>
<dbReference type="InterPro" id="IPR013029">
    <property type="entry name" value="YchF_C"/>
</dbReference>
<evidence type="ECO:0000256" key="3">
    <source>
        <dbReference type="ARBA" id="ARBA00022840"/>
    </source>
</evidence>
<keyword evidence="2" id="KW-0547">Nucleotide-binding</keyword>
<dbReference type="InterPro" id="IPR031167">
    <property type="entry name" value="G_OBG"/>
</dbReference>
<dbReference type="PIRSF" id="PIRSF006641">
    <property type="entry name" value="CHP00092"/>
    <property type="match status" value="1"/>
</dbReference>
<dbReference type="SUPFAM" id="SSF52540">
    <property type="entry name" value="P-loop containing nucleoside triphosphate hydrolases"/>
    <property type="match status" value="1"/>
</dbReference>
<dbReference type="PATRIC" id="fig|1618732.3.peg.448"/>
<keyword evidence="4" id="KW-0460">Magnesium</keyword>
<evidence type="ECO:0000256" key="1">
    <source>
        <dbReference type="ARBA" id="ARBA00022723"/>
    </source>
</evidence>
<feature type="domain" description="OBG-type G" evidence="5">
    <location>
        <begin position="4"/>
        <end position="252"/>
    </location>
</feature>
<evidence type="ECO:0000313" key="7">
    <source>
        <dbReference type="Proteomes" id="UP000034107"/>
    </source>
</evidence>
<evidence type="ECO:0000313" key="6">
    <source>
        <dbReference type="EMBL" id="KKU21871.1"/>
    </source>
</evidence>
<protein>
    <submittedName>
        <fullName evidence="6">GTP-binding protein YchF</fullName>
    </submittedName>
</protein>
<dbReference type="AlphaFoldDB" id="A0A0G1NN44"/>
<dbReference type="Proteomes" id="UP000034107">
    <property type="component" value="Unassembled WGS sequence"/>
</dbReference>
<dbReference type="GO" id="GO:0016887">
    <property type="term" value="F:ATP hydrolysis activity"/>
    <property type="evidence" value="ECO:0007669"/>
    <property type="project" value="InterPro"/>
</dbReference>
<reference evidence="6 7" key="1">
    <citation type="journal article" date="2015" name="Nature">
        <title>rRNA introns, odd ribosomes, and small enigmatic genomes across a large radiation of phyla.</title>
        <authorList>
            <person name="Brown C.T."/>
            <person name="Hug L.A."/>
            <person name="Thomas B.C."/>
            <person name="Sharon I."/>
            <person name="Castelle C.J."/>
            <person name="Singh A."/>
            <person name="Wilkins M.J."/>
            <person name="Williams K.H."/>
            <person name="Banfield J.F."/>
        </authorList>
    </citation>
    <scope>NUCLEOTIDE SEQUENCE [LARGE SCALE GENOMIC DNA]</scope>
</reference>
<dbReference type="SUPFAM" id="SSF81271">
    <property type="entry name" value="TGS-like"/>
    <property type="match status" value="1"/>
</dbReference>
<keyword evidence="1" id="KW-0479">Metal-binding</keyword>
<dbReference type="PROSITE" id="PS51710">
    <property type="entry name" value="G_OBG"/>
    <property type="match status" value="1"/>
</dbReference>
<organism evidence="6 7">
    <name type="scientific">Candidatus Nomurabacteria bacterium GW2011_GWA1_46_11</name>
    <dbReference type="NCBI Taxonomy" id="1618732"/>
    <lineage>
        <taxon>Bacteria</taxon>
        <taxon>Candidatus Nomuraibacteriota</taxon>
    </lineage>
</organism>
<evidence type="ECO:0000256" key="4">
    <source>
        <dbReference type="ARBA" id="ARBA00022842"/>
    </source>
</evidence>
<dbReference type="FunFam" id="3.10.20.30:FF:000001">
    <property type="entry name" value="Ribosome-binding ATPase YchF"/>
    <property type="match status" value="1"/>
</dbReference>
<dbReference type="PANTHER" id="PTHR23305">
    <property type="entry name" value="OBG GTPASE FAMILY"/>
    <property type="match status" value="1"/>
</dbReference>
<dbReference type="Pfam" id="PF01926">
    <property type="entry name" value="MMR_HSR1"/>
    <property type="match status" value="1"/>
</dbReference>
<proteinExistence type="predicted"/>
<comment type="caution">
    <text evidence="6">The sequence shown here is derived from an EMBL/GenBank/DDBJ whole genome shotgun (WGS) entry which is preliminary data.</text>
</comment>
<dbReference type="Gene3D" id="3.40.50.300">
    <property type="entry name" value="P-loop containing nucleotide triphosphate hydrolases"/>
    <property type="match status" value="1"/>
</dbReference>
<dbReference type="InterPro" id="IPR006073">
    <property type="entry name" value="GTP-bd"/>
</dbReference>
<dbReference type="InterPro" id="IPR012676">
    <property type="entry name" value="TGS-like"/>
</dbReference>
<name>A0A0G1NN44_9BACT</name>